<name>A0A2T8KP50_9POAL</name>
<reference evidence="1" key="1">
    <citation type="submission" date="2018-04" db="EMBL/GenBank/DDBJ databases">
        <title>WGS assembly of Panicum hallii.</title>
        <authorList>
            <person name="Lovell J."/>
            <person name="Jenkins J."/>
            <person name="Lowry D."/>
            <person name="Mamidi S."/>
            <person name="Sreedasyam A."/>
            <person name="Weng X."/>
            <person name="Barry K."/>
            <person name="Bonette J."/>
            <person name="Campitelli B."/>
            <person name="Daum C."/>
            <person name="Gordon S."/>
            <person name="Gould B."/>
            <person name="Lipzen A."/>
            <person name="Macqueen A."/>
            <person name="Palacio-Mejia J."/>
            <person name="Plott C."/>
            <person name="Shakirov E."/>
            <person name="Shu S."/>
            <person name="Yoshinaga Y."/>
            <person name="Zane M."/>
            <person name="Rokhsar D."/>
            <person name="Grimwood J."/>
            <person name="Schmutz J."/>
            <person name="Juenger T."/>
        </authorList>
    </citation>
    <scope>NUCLEOTIDE SEQUENCE [LARGE SCALE GENOMIC DNA]</scope>
    <source>
        <strain evidence="1">FIL2</strain>
    </source>
</reference>
<organism evidence="1">
    <name type="scientific">Panicum hallii</name>
    <dbReference type="NCBI Taxonomy" id="206008"/>
    <lineage>
        <taxon>Eukaryota</taxon>
        <taxon>Viridiplantae</taxon>
        <taxon>Streptophyta</taxon>
        <taxon>Embryophyta</taxon>
        <taxon>Tracheophyta</taxon>
        <taxon>Spermatophyta</taxon>
        <taxon>Magnoliopsida</taxon>
        <taxon>Liliopsida</taxon>
        <taxon>Poales</taxon>
        <taxon>Poaceae</taxon>
        <taxon>PACMAD clade</taxon>
        <taxon>Panicoideae</taxon>
        <taxon>Panicodae</taxon>
        <taxon>Paniceae</taxon>
        <taxon>Panicinae</taxon>
        <taxon>Panicum</taxon>
        <taxon>Panicum sect. Panicum</taxon>
    </lineage>
</organism>
<protein>
    <submittedName>
        <fullName evidence="1">Uncharacterized protein</fullName>
    </submittedName>
</protein>
<evidence type="ECO:0000313" key="1">
    <source>
        <dbReference type="EMBL" id="PVH63945.1"/>
    </source>
</evidence>
<dbReference type="Proteomes" id="UP000243499">
    <property type="component" value="Chromosome 2"/>
</dbReference>
<proteinExistence type="predicted"/>
<accession>A0A2T8KP50</accession>
<dbReference type="Gramene" id="PVH63945">
    <property type="protein sequence ID" value="PVH63945"/>
    <property type="gene ID" value="PAHAL_2G141800"/>
</dbReference>
<sequence length="42" mass="4678">MQLPPKAKIHPAEAARANRSSVISHLIQQLNRFSEAPILQES</sequence>
<gene>
    <name evidence="1" type="ORF">PAHAL_2G141800</name>
</gene>
<dbReference type="AlphaFoldDB" id="A0A2T8KP50"/>
<dbReference type="EMBL" id="CM008047">
    <property type="protein sequence ID" value="PVH63945.1"/>
    <property type="molecule type" value="Genomic_DNA"/>
</dbReference>